<protein>
    <recommendedName>
        <fullName evidence="1">PCIF1 WW domain-containing protein</fullName>
    </recommendedName>
</protein>
<dbReference type="EMBL" id="HBDX01006622">
    <property type="protein sequence ID" value="CAD8224934.1"/>
    <property type="molecule type" value="Transcribed_RNA"/>
</dbReference>
<dbReference type="PANTHER" id="PTHR21727:SF0">
    <property type="entry name" value="MRNA (2'-O-METHYLADENOSINE-N(6)-)-METHYLTRANSFERASE"/>
    <property type="match status" value="1"/>
</dbReference>
<feature type="domain" description="PCIF1 WW" evidence="1">
    <location>
        <begin position="165"/>
        <end position="338"/>
    </location>
</feature>
<gene>
    <name evidence="2" type="ORF">OLUC0939_LOCUS5674</name>
</gene>
<name>A0A7R9T4L9_9CHLO</name>
<dbReference type="InterPro" id="IPR022035">
    <property type="entry name" value="PCIF1_WW"/>
</dbReference>
<organism evidence="2">
    <name type="scientific">Ostreococcus sp. 'lucimarinus'</name>
    <dbReference type="NCBI Taxonomy" id="242159"/>
    <lineage>
        <taxon>Eukaryota</taxon>
        <taxon>Viridiplantae</taxon>
        <taxon>Chlorophyta</taxon>
        <taxon>Mamiellophyceae</taxon>
        <taxon>Mamiellales</taxon>
        <taxon>Bathycoccaceae</taxon>
        <taxon>Ostreococcus</taxon>
    </lineage>
</organism>
<dbReference type="GO" id="GO:0099122">
    <property type="term" value="F:RNA polymerase II C-terminal domain binding"/>
    <property type="evidence" value="ECO:0007669"/>
    <property type="project" value="InterPro"/>
</dbReference>
<sequence>MKRVREAFRAACERRGGLEAPPQLALERWRFATKLAEEARGRTAAAAGKGKTKRRRRGACGVVGENTDAMFPNVAHDGATKGTLANDLMRAGVSEAIAIEIEASVCAASAKEVVALEAMKQKLVDGGAHGLAKLAATKLTIHKHSRDLTLGDDYLVKLTHEAYGKLRALYEKHSRAGGDDDGDDDVHDRMFALLLRYKTIHGHGFQAACSYDVFRVLHDDLKVTMECFASPMNAYFARFCSAFGDVDAPFGSIGSFAAFQPSRGSYEVNPPFVREVLDEAALWCAALLERAEKSQNALTFVFIMPGWKETGAYDALTNSAFLRANVLIAAVDHGYCDGASHQRRDPYRASPYDTCVFVLQSSKAARDVGVKDTFATSVRVAMARAVPTLAQLKRQKRA</sequence>
<dbReference type="Pfam" id="PF12237">
    <property type="entry name" value="PCIF1_WW"/>
    <property type="match status" value="1"/>
</dbReference>
<dbReference type="AlphaFoldDB" id="A0A7R9T4L9"/>
<dbReference type="PANTHER" id="PTHR21727">
    <property type="entry name" value="PHOSPHORYLATED CTD INTERACTING FACTOR 1"/>
    <property type="match status" value="1"/>
</dbReference>
<accession>A0A7R9T4L9</accession>
<reference evidence="2" key="1">
    <citation type="submission" date="2021-01" db="EMBL/GenBank/DDBJ databases">
        <authorList>
            <person name="Corre E."/>
            <person name="Pelletier E."/>
            <person name="Niang G."/>
            <person name="Scheremetjew M."/>
            <person name="Finn R."/>
            <person name="Kale V."/>
            <person name="Holt S."/>
            <person name="Cochrane G."/>
            <person name="Meng A."/>
            <person name="Brown T."/>
            <person name="Cohen L."/>
        </authorList>
    </citation>
    <scope>NUCLEOTIDE SEQUENCE</scope>
    <source>
        <strain evidence="2">Clade-A-BCC118000</strain>
    </source>
</reference>
<dbReference type="InterPro" id="IPR039881">
    <property type="entry name" value="PCIF1-like"/>
</dbReference>
<evidence type="ECO:0000259" key="1">
    <source>
        <dbReference type="Pfam" id="PF12237"/>
    </source>
</evidence>
<evidence type="ECO:0000313" key="2">
    <source>
        <dbReference type="EMBL" id="CAD8224934.1"/>
    </source>
</evidence>
<dbReference type="GO" id="GO:0016422">
    <property type="term" value="F:mRNA (2'-O-methyladenosine-N6-)-methyltransferase activity"/>
    <property type="evidence" value="ECO:0007669"/>
    <property type="project" value="InterPro"/>
</dbReference>
<proteinExistence type="predicted"/>